<organism evidence="1 2">
    <name type="scientific">Anaerobacterium chartisolvens</name>
    <dbReference type="NCBI Taxonomy" id="1297424"/>
    <lineage>
        <taxon>Bacteria</taxon>
        <taxon>Bacillati</taxon>
        <taxon>Bacillota</taxon>
        <taxon>Clostridia</taxon>
        <taxon>Eubacteriales</taxon>
        <taxon>Oscillospiraceae</taxon>
        <taxon>Anaerobacterium</taxon>
    </lineage>
</organism>
<dbReference type="RefSeq" id="WP_114298398.1">
    <property type="nucleotide sequence ID" value="NZ_QPJT01000015.1"/>
</dbReference>
<sequence>MNAEQENKNQIIRTLLCDESWSNSACCGYALFAAKSLGYSKEQIGELISALNAAFGNHSVEEAKRKYEHSYYI</sequence>
<comment type="caution">
    <text evidence="1">The sequence shown here is derived from an EMBL/GenBank/DDBJ whole genome shotgun (WGS) entry which is preliminary data.</text>
</comment>
<dbReference type="AlphaFoldDB" id="A0A369AYZ8"/>
<dbReference type="Proteomes" id="UP000253034">
    <property type="component" value="Unassembled WGS sequence"/>
</dbReference>
<accession>A0A369AYZ8</accession>
<evidence type="ECO:0000313" key="1">
    <source>
        <dbReference type="EMBL" id="RCX14383.1"/>
    </source>
</evidence>
<reference evidence="1 2" key="1">
    <citation type="submission" date="2018-07" db="EMBL/GenBank/DDBJ databases">
        <title>Genomic Encyclopedia of Type Strains, Phase IV (KMG-IV): sequencing the most valuable type-strain genomes for metagenomic binning, comparative biology and taxonomic classification.</title>
        <authorList>
            <person name="Goeker M."/>
        </authorList>
    </citation>
    <scope>NUCLEOTIDE SEQUENCE [LARGE SCALE GENOMIC DNA]</scope>
    <source>
        <strain evidence="1 2">DSM 27016</strain>
    </source>
</reference>
<protein>
    <submittedName>
        <fullName evidence="1">Uncharacterized protein</fullName>
    </submittedName>
</protein>
<name>A0A369AYZ8_9FIRM</name>
<keyword evidence="2" id="KW-1185">Reference proteome</keyword>
<dbReference type="OrthoDB" id="1913115at2"/>
<proteinExistence type="predicted"/>
<gene>
    <name evidence="1" type="ORF">DFR58_115107</name>
</gene>
<dbReference type="EMBL" id="QPJT01000015">
    <property type="protein sequence ID" value="RCX14383.1"/>
    <property type="molecule type" value="Genomic_DNA"/>
</dbReference>
<evidence type="ECO:0000313" key="2">
    <source>
        <dbReference type="Proteomes" id="UP000253034"/>
    </source>
</evidence>